<evidence type="ECO:0000313" key="3">
    <source>
        <dbReference type="EMBL" id="TGY89635.1"/>
    </source>
</evidence>
<dbReference type="Proteomes" id="UP000308054">
    <property type="component" value="Unassembled WGS sequence"/>
</dbReference>
<evidence type="ECO:0000259" key="2">
    <source>
        <dbReference type="Pfam" id="PF01266"/>
    </source>
</evidence>
<dbReference type="Pfam" id="PF01266">
    <property type="entry name" value="DAO"/>
    <property type="match status" value="1"/>
</dbReference>
<keyword evidence="1" id="KW-0560">Oxidoreductase</keyword>
<dbReference type="Gene3D" id="3.50.50.60">
    <property type="entry name" value="FAD/NAD(P)-binding domain"/>
    <property type="match status" value="1"/>
</dbReference>
<reference evidence="3 4" key="1">
    <citation type="journal article" date="2017" name="Int. J. Syst. Evol. Microbiol.">
        <title>Marinicauda algicola sp. nov., isolated from a marine red alga Rhodosorus marinus.</title>
        <authorList>
            <person name="Jeong S.E."/>
            <person name="Jeon S.H."/>
            <person name="Chun B.H."/>
            <person name="Kim D.W."/>
            <person name="Jeon C.O."/>
        </authorList>
    </citation>
    <scope>NUCLEOTIDE SEQUENCE [LARGE SCALE GENOMIC DNA]</scope>
    <source>
        <strain evidence="3 4">JCM 31718</strain>
    </source>
</reference>
<gene>
    <name evidence="3" type="ORF">E5163_00370</name>
</gene>
<dbReference type="AlphaFoldDB" id="A0A4S2H222"/>
<dbReference type="PANTHER" id="PTHR13847">
    <property type="entry name" value="SARCOSINE DEHYDROGENASE-RELATED"/>
    <property type="match status" value="1"/>
</dbReference>
<dbReference type="PANTHER" id="PTHR13847:SF289">
    <property type="entry name" value="GLYCINE OXIDASE"/>
    <property type="match status" value="1"/>
</dbReference>
<comment type="caution">
    <text evidence="3">The sequence shown here is derived from an EMBL/GenBank/DDBJ whole genome shotgun (WGS) entry which is preliminary data.</text>
</comment>
<name>A0A4S2H222_9PROT</name>
<protein>
    <submittedName>
        <fullName evidence="3">FAD-dependent oxidoreductase</fullName>
    </submittedName>
</protein>
<dbReference type="InterPro" id="IPR006076">
    <property type="entry name" value="FAD-dep_OxRdtase"/>
</dbReference>
<dbReference type="PRINTS" id="PR00419">
    <property type="entry name" value="ADXRDTASE"/>
</dbReference>
<evidence type="ECO:0000256" key="1">
    <source>
        <dbReference type="ARBA" id="ARBA00023002"/>
    </source>
</evidence>
<dbReference type="SUPFAM" id="SSF54373">
    <property type="entry name" value="FAD-linked reductases, C-terminal domain"/>
    <property type="match status" value="1"/>
</dbReference>
<proteinExistence type="predicted"/>
<dbReference type="GO" id="GO:0016491">
    <property type="term" value="F:oxidoreductase activity"/>
    <property type="evidence" value="ECO:0007669"/>
    <property type="project" value="UniProtKB-KW"/>
</dbReference>
<organism evidence="3 4">
    <name type="scientific">Marinicauda algicola</name>
    <dbReference type="NCBI Taxonomy" id="2029849"/>
    <lineage>
        <taxon>Bacteria</taxon>
        <taxon>Pseudomonadati</taxon>
        <taxon>Pseudomonadota</taxon>
        <taxon>Alphaproteobacteria</taxon>
        <taxon>Maricaulales</taxon>
        <taxon>Maricaulaceae</taxon>
        <taxon>Marinicauda</taxon>
    </lineage>
</organism>
<keyword evidence="4" id="KW-1185">Reference proteome</keyword>
<dbReference type="SUPFAM" id="SSF51905">
    <property type="entry name" value="FAD/NAD(P)-binding domain"/>
    <property type="match status" value="1"/>
</dbReference>
<dbReference type="EMBL" id="SRXW01000001">
    <property type="protein sequence ID" value="TGY89635.1"/>
    <property type="molecule type" value="Genomic_DNA"/>
</dbReference>
<accession>A0A4S2H222</accession>
<dbReference type="GO" id="GO:0005737">
    <property type="term" value="C:cytoplasm"/>
    <property type="evidence" value="ECO:0007669"/>
    <property type="project" value="TreeGrafter"/>
</dbReference>
<dbReference type="Gene3D" id="3.30.9.10">
    <property type="entry name" value="D-Amino Acid Oxidase, subunit A, domain 2"/>
    <property type="match status" value="1"/>
</dbReference>
<dbReference type="InterPro" id="IPR036188">
    <property type="entry name" value="FAD/NAD-bd_sf"/>
</dbReference>
<feature type="domain" description="FAD dependent oxidoreductase" evidence="2">
    <location>
        <begin position="13"/>
        <end position="357"/>
    </location>
</feature>
<evidence type="ECO:0000313" key="4">
    <source>
        <dbReference type="Proteomes" id="UP000308054"/>
    </source>
</evidence>
<sequence>MTNADMPRPVPGRVAVIGAGASGLACAFALLRRKVEVVVFESGRAGGGALAASGGMLAAGFETAFEARDPERFASLALHAAELWPGWAADIEAASGRELGYRRRGSITPAFTRAELAHLDAAQAHAAAQGIVLRRLDARGAAAAEPGLAPCLGALEFPGDGGVDNRALGPALAEAIVRLGGTVREDCAVERVAAGSDGVTLGLAEGAPVRFDAVIVATGSMLPAGLEPLRPLLRPVKGQMIAFDLEGVAPPIRIVRALSVYLAAKPGGRLVAGATSEPGVDTLSTEPAVVERLAALARAVFPGLAGRPVAERWAGIRPAMPDGLPILGPGPLPGVHLALGGYRNGVLLAPAMGEALAGSILSGRLPETVSVFGVQRFGLDG</sequence>